<feature type="binding site" evidence="8">
    <location>
        <position position="92"/>
    </location>
    <ligand>
        <name>ATP</name>
        <dbReference type="ChEBI" id="CHEBI:30616"/>
    </ligand>
</feature>
<keyword evidence="4 8" id="KW-0479">Metal-binding</keyword>
<evidence type="ECO:0000256" key="5">
    <source>
        <dbReference type="ARBA" id="ARBA00022741"/>
    </source>
</evidence>
<dbReference type="GO" id="GO:0070733">
    <property type="term" value="F:AMPylase activity"/>
    <property type="evidence" value="ECO:0007669"/>
    <property type="project" value="UniProtKB-EC"/>
</dbReference>
<proteinExistence type="inferred from homology"/>
<dbReference type="EC" id="2.7.7.-" evidence="8"/>
<organism evidence="9 10">
    <name type="scientific">Amaricoccus solimangrovi</name>
    <dbReference type="NCBI Taxonomy" id="2589815"/>
    <lineage>
        <taxon>Bacteria</taxon>
        <taxon>Pseudomonadati</taxon>
        <taxon>Pseudomonadota</taxon>
        <taxon>Alphaproteobacteria</taxon>
        <taxon>Rhodobacterales</taxon>
        <taxon>Paracoccaceae</taxon>
        <taxon>Amaricoccus</taxon>
    </lineage>
</organism>
<feature type="binding site" evidence="8">
    <location>
        <position position="264"/>
    </location>
    <ligand>
        <name>ATP</name>
        <dbReference type="ChEBI" id="CHEBI:30616"/>
    </ligand>
</feature>
<keyword evidence="7 8" id="KW-0460">Magnesium</keyword>
<dbReference type="RefSeq" id="WP_140454426.1">
    <property type="nucleotide sequence ID" value="NZ_VFRP01000011.1"/>
</dbReference>
<dbReference type="Proteomes" id="UP000319255">
    <property type="component" value="Unassembled WGS sequence"/>
</dbReference>
<comment type="similarity">
    <text evidence="1 8">Belongs to the SELO family.</text>
</comment>
<reference evidence="9 10" key="1">
    <citation type="submission" date="2019-06" db="EMBL/GenBank/DDBJ databases">
        <title>A novel bacterium of genus Amaricoccus, isolated from marine sediment.</title>
        <authorList>
            <person name="Huang H."/>
            <person name="Mo K."/>
            <person name="Hu Y."/>
        </authorList>
    </citation>
    <scope>NUCLEOTIDE SEQUENCE [LARGE SCALE GENOMIC DNA]</scope>
    <source>
        <strain evidence="9 10">HB172011</strain>
    </source>
</reference>
<dbReference type="AlphaFoldDB" id="A0A501WMQ7"/>
<comment type="catalytic activity">
    <reaction evidence="8">
        <text>L-tyrosyl-[protein] + UTP = O-(5'-uridylyl)-L-tyrosyl-[protein] + diphosphate</text>
        <dbReference type="Rhea" id="RHEA:83887"/>
        <dbReference type="Rhea" id="RHEA-COMP:10136"/>
        <dbReference type="Rhea" id="RHEA-COMP:20238"/>
        <dbReference type="ChEBI" id="CHEBI:33019"/>
        <dbReference type="ChEBI" id="CHEBI:46398"/>
        <dbReference type="ChEBI" id="CHEBI:46858"/>
        <dbReference type="ChEBI" id="CHEBI:90602"/>
    </reaction>
</comment>
<dbReference type="EC" id="2.7.7.108" evidence="8"/>
<dbReference type="GO" id="GO:0000287">
    <property type="term" value="F:magnesium ion binding"/>
    <property type="evidence" value="ECO:0007669"/>
    <property type="project" value="UniProtKB-UniRule"/>
</dbReference>
<keyword evidence="6 8" id="KW-0067">ATP-binding</keyword>
<feature type="binding site" evidence="8">
    <location>
        <position position="179"/>
    </location>
    <ligand>
        <name>ATP</name>
        <dbReference type="ChEBI" id="CHEBI:30616"/>
    </ligand>
</feature>
<keyword evidence="8" id="KW-0464">Manganese</keyword>
<feature type="binding site" evidence="8">
    <location>
        <position position="126"/>
    </location>
    <ligand>
        <name>ATP</name>
        <dbReference type="ChEBI" id="CHEBI:30616"/>
    </ligand>
</feature>
<gene>
    <name evidence="8" type="primary">ydiU</name>
    <name evidence="8" type="synonym">selO</name>
    <name evidence="9" type="ORF">FJM51_12185</name>
</gene>
<sequence length="482" mass="53377">MTSLATDSARIHESLGAEFFDTATPADFPRAELRFRNDRWAARVGLDSLSDADWIRHFGRFEPLPGNMPTPLALRYHGHQFRAYNPDLGDGRGFLFAQLRDAVDGRLLDLGTKGSGQTRWSRGADGRLTLKGALREILATEMLEALGVYTSKTFSVIETGEALTRGDEPSPTRSAVLTRLSHSHIRIGSFQRLAALGNHDATRRLADHCVAHYWPEAAGTDPVAGLYDQIVTAVARLGAEWFAAGFVHGVLNTDNINITGESFDYGPWRFLDRFDPAFTAAYFDQTGLYCFARQPEALVWNLARLGECLIPIASREAIEPRFNDFAERFHAALERQTFARLGLLTPATPASRELMHRFWGAMQETRPPFQRIFLDLLAARPEGIAASPLRPLYETATWAEVIEGLRELAPAPGLEAALAIRPEAPETMVIEEVEAIWAPIAESDDWGPLREKIARVRAFGAFTAALGLLRGPNGRPRHVPIA</sequence>
<feature type="binding site" evidence="8">
    <location>
        <position position="89"/>
    </location>
    <ligand>
        <name>ATP</name>
        <dbReference type="ChEBI" id="CHEBI:30616"/>
    </ligand>
</feature>
<evidence type="ECO:0000256" key="7">
    <source>
        <dbReference type="ARBA" id="ARBA00022842"/>
    </source>
</evidence>
<feature type="binding site" evidence="8">
    <location>
        <position position="264"/>
    </location>
    <ligand>
        <name>Mg(2+)</name>
        <dbReference type="ChEBI" id="CHEBI:18420"/>
    </ligand>
</feature>
<keyword evidence="10" id="KW-1185">Reference proteome</keyword>
<dbReference type="OrthoDB" id="9776281at2"/>
<comment type="catalytic activity">
    <reaction evidence="8">
        <text>L-seryl-[protein] + UTP = O-(5'-uridylyl)-L-seryl-[protein] + diphosphate</text>
        <dbReference type="Rhea" id="RHEA:64604"/>
        <dbReference type="Rhea" id="RHEA-COMP:9863"/>
        <dbReference type="Rhea" id="RHEA-COMP:16635"/>
        <dbReference type="ChEBI" id="CHEBI:29999"/>
        <dbReference type="ChEBI" id="CHEBI:33019"/>
        <dbReference type="ChEBI" id="CHEBI:46398"/>
        <dbReference type="ChEBI" id="CHEBI:156051"/>
    </reaction>
</comment>
<evidence type="ECO:0000256" key="3">
    <source>
        <dbReference type="ARBA" id="ARBA00022695"/>
    </source>
</evidence>
<dbReference type="GO" id="GO:0030145">
    <property type="term" value="F:manganese ion binding"/>
    <property type="evidence" value="ECO:0007669"/>
    <property type="project" value="UniProtKB-UniRule"/>
</dbReference>
<evidence type="ECO:0000256" key="1">
    <source>
        <dbReference type="ARBA" id="ARBA00009747"/>
    </source>
</evidence>
<keyword evidence="5 8" id="KW-0547">Nucleotide-binding</keyword>
<comment type="catalytic activity">
    <reaction evidence="8">
        <text>L-histidyl-[protein] + UTP = N(tele)-(5'-uridylyl)-L-histidyl-[protein] + diphosphate</text>
        <dbReference type="Rhea" id="RHEA:83891"/>
        <dbReference type="Rhea" id="RHEA-COMP:9745"/>
        <dbReference type="Rhea" id="RHEA-COMP:20239"/>
        <dbReference type="ChEBI" id="CHEBI:29979"/>
        <dbReference type="ChEBI" id="CHEBI:33019"/>
        <dbReference type="ChEBI" id="CHEBI:46398"/>
        <dbReference type="ChEBI" id="CHEBI:233474"/>
    </reaction>
</comment>
<comment type="function">
    <text evidence="8">Nucleotidyltransferase involved in the post-translational modification of proteins. It can catalyze the addition of adenosine monophosphate (AMP) or uridine monophosphate (UMP) to a protein, resulting in modifications known as AMPylation and UMPylation.</text>
</comment>
<evidence type="ECO:0000256" key="2">
    <source>
        <dbReference type="ARBA" id="ARBA00022679"/>
    </source>
</evidence>
<dbReference type="PANTHER" id="PTHR32057">
    <property type="entry name" value="PROTEIN ADENYLYLTRANSFERASE SELO, MITOCHONDRIAL"/>
    <property type="match status" value="1"/>
</dbReference>
<evidence type="ECO:0000313" key="10">
    <source>
        <dbReference type="Proteomes" id="UP000319255"/>
    </source>
</evidence>
<protein>
    <recommendedName>
        <fullName evidence="8">Protein nucleotidyltransferase YdiU</fullName>
        <ecNumber evidence="8">2.7.7.-</ecNumber>
    </recommendedName>
    <alternativeName>
        <fullName evidence="8">Protein adenylyltransferase YdiU</fullName>
        <ecNumber evidence="8">2.7.7.108</ecNumber>
    </alternativeName>
    <alternativeName>
        <fullName evidence="8">Protein uridylyltransferase YdiU</fullName>
        <ecNumber evidence="8">2.7.7.-</ecNumber>
    </alternativeName>
</protein>
<dbReference type="GO" id="GO:0005524">
    <property type="term" value="F:ATP binding"/>
    <property type="evidence" value="ECO:0007669"/>
    <property type="project" value="UniProtKB-UniRule"/>
</dbReference>
<dbReference type="InterPro" id="IPR003846">
    <property type="entry name" value="SelO"/>
</dbReference>
<dbReference type="Pfam" id="PF02696">
    <property type="entry name" value="SelO"/>
    <property type="match status" value="1"/>
</dbReference>
<keyword evidence="2 8" id="KW-0808">Transferase</keyword>
<feature type="binding site" evidence="8">
    <location>
        <position position="186"/>
    </location>
    <ligand>
        <name>ATP</name>
        <dbReference type="ChEBI" id="CHEBI:30616"/>
    </ligand>
</feature>
<dbReference type="EMBL" id="VFRP01000011">
    <property type="protein sequence ID" value="TPE50142.1"/>
    <property type="molecule type" value="Genomic_DNA"/>
</dbReference>
<comment type="catalytic activity">
    <reaction evidence="8">
        <text>L-tyrosyl-[protein] + ATP = O-(5'-adenylyl)-L-tyrosyl-[protein] + diphosphate</text>
        <dbReference type="Rhea" id="RHEA:54288"/>
        <dbReference type="Rhea" id="RHEA-COMP:10136"/>
        <dbReference type="Rhea" id="RHEA-COMP:13846"/>
        <dbReference type="ChEBI" id="CHEBI:30616"/>
        <dbReference type="ChEBI" id="CHEBI:33019"/>
        <dbReference type="ChEBI" id="CHEBI:46858"/>
        <dbReference type="ChEBI" id="CHEBI:83624"/>
        <dbReference type="EC" id="2.7.7.108"/>
    </reaction>
</comment>
<dbReference type="NCBIfam" id="NF000658">
    <property type="entry name" value="PRK00029.1"/>
    <property type="match status" value="1"/>
</dbReference>
<comment type="caution">
    <text evidence="9">The sequence shown here is derived from an EMBL/GenBank/DDBJ whole genome shotgun (WGS) entry which is preliminary data.</text>
</comment>
<feature type="binding site" evidence="8">
    <location>
        <position position="91"/>
    </location>
    <ligand>
        <name>ATP</name>
        <dbReference type="ChEBI" id="CHEBI:30616"/>
    </ligand>
</feature>
<name>A0A501WMQ7_9RHOB</name>
<comment type="catalytic activity">
    <reaction evidence="8">
        <text>L-seryl-[protein] + ATP = 3-O-(5'-adenylyl)-L-seryl-[protein] + diphosphate</text>
        <dbReference type="Rhea" id="RHEA:58120"/>
        <dbReference type="Rhea" id="RHEA-COMP:9863"/>
        <dbReference type="Rhea" id="RHEA-COMP:15073"/>
        <dbReference type="ChEBI" id="CHEBI:29999"/>
        <dbReference type="ChEBI" id="CHEBI:30616"/>
        <dbReference type="ChEBI" id="CHEBI:33019"/>
        <dbReference type="ChEBI" id="CHEBI:142516"/>
        <dbReference type="EC" id="2.7.7.108"/>
    </reaction>
</comment>
<evidence type="ECO:0000256" key="8">
    <source>
        <dbReference type="HAMAP-Rule" id="MF_00692"/>
    </source>
</evidence>
<evidence type="ECO:0000256" key="6">
    <source>
        <dbReference type="ARBA" id="ARBA00022840"/>
    </source>
</evidence>
<keyword evidence="3 8" id="KW-0548">Nucleotidyltransferase</keyword>
<dbReference type="HAMAP" id="MF_00692">
    <property type="entry name" value="SelO"/>
    <property type="match status" value="1"/>
</dbReference>
<feature type="binding site" evidence="8">
    <location>
        <position position="113"/>
    </location>
    <ligand>
        <name>ATP</name>
        <dbReference type="ChEBI" id="CHEBI:30616"/>
    </ligand>
</feature>
<feature type="active site" description="Proton acceptor" evidence="8">
    <location>
        <position position="254"/>
    </location>
</feature>
<accession>A0A501WMQ7</accession>
<feature type="binding site" evidence="8">
    <location>
        <position position="125"/>
    </location>
    <ligand>
        <name>ATP</name>
        <dbReference type="ChEBI" id="CHEBI:30616"/>
    </ligand>
</feature>
<comment type="cofactor">
    <cofactor evidence="8">
        <name>Mg(2+)</name>
        <dbReference type="ChEBI" id="CHEBI:18420"/>
    </cofactor>
    <cofactor evidence="8">
        <name>Mn(2+)</name>
        <dbReference type="ChEBI" id="CHEBI:29035"/>
    </cofactor>
</comment>
<dbReference type="PANTHER" id="PTHR32057:SF14">
    <property type="entry name" value="PROTEIN ADENYLYLTRANSFERASE SELO, MITOCHONDRIAL"/>
    <property type="match status" value="1"/>
</dbReference>
<evidence type="ECO:0000256" key="4">
    <source>
        <dbReference type="ARBA" id="ARBA00022723"/>
    </source>
</evidence>
<feature type="binding site" evidence="8">
    <location>
        <position position="255"/>
    </location>
    <ligand>
        <name>Mg(2+)</name>
        <dbReference type="ChEBI" id="CHEBI:18420"/>
    </ligand>
</feature>
<evidence type="ECO:0000313" key="9">
    <source>
        <dbReference type="EMBL" id="TPE50142.1"/>
    </source>
</evidence>
<comment type="catalytic activity">
    <reaction evidence="8">
        <text>L-threonyl-[protein] + ATP = 3-O-(5'-adenylyl)-L-threonyl-[protein] + diphosphate</text>
        <dbReference type="Rhea" id="RHEA:54292"/>
        <dbReference type="Rhea" id="RHEA-COMP:11060"/>
        <dbReference type="Rhea" id="RHEA-COMP:13847"/>
        <dbReference type="ChEBI" id="CHEBI:30013"/>
        <dbReference type="ChEBI" id="CHEBI:30616"/>
        <dbReference type="ChEBI" id="CHEBI:33019"/>
        <dbReference type="ChEBI" id="CHEBI:138113"/>
        <dbReference type="EC" id="2.7.7.108"/>
    </reaction>
</comment>